<evidence type="ECO:0000256" key="4">
    <source>
        <dbReference type="ARBA" id="ARBA00022553"/>
    </source>
</evidence>
<proteinExistence type="inferred from homology"/>
<dbReference type="Proteomes" id="UP000195141">
    <property type="component" value="Chromosome"/>
</dbReference>
<dbReference type="CDD" id="cd19531">
    <property type="entry name" value="LCL_NRPS-like"/>
    <property type="match status" value="1"/>
</dbReference>
<dbReference type="CDD" id="cd05930">
    <property type="entry name" value="A_NRPS"/>
    <property type="match status" value="3"/>
</dbReference>
<keyword evidence="6" id="KW-0045">Antibiotic biosynthesis</keyword>
<accession>A0A242KC32</accession>
<dbReference type="EMBL" id="CP147247">
    <property type="protein sequence ID" value="WYJ88692.1"/>
    <property type="molecule type" value="Genomic_DNA"/>
</dbReference>
<dbReference type="InterPro" id="IPR010060">
    <property type="entry name" value="NRPS_synth"/>
</dbReference>
<dbReference type="InterPro" id="IPR006162">
    <property type="entry name" value="Ppantetheine_attach_site"/>
</dbReference>
<dbReference type="InterPro" id="IPR045851">
    <property type="entry name" value="AMP-bd_C_sf"/>
</dbReference>
<dbReference type="OrthoDB" id="9765680at2"/>
<dbReference type="Gene3D" id="3.30.559.10">
    <property type="entry name" value="Chloramphenicol acetyltransferase-like domain"/>
    <property type="match status" value="5"/>
</dbReference>
<dbReference type="Pfam" id="PF00550">
    <property type="entry name" value="PP-binding"/>
    <property type="match status" value="3"/>
</dbReference>
<keyword evidence="10" id="KW-1185">Reference proteome</keyword>
<reference evidence="8" key="1">
    <citation type="submission" date="2017-05" db="EMBL/GenBank/DDBJ databases">
        <title>The Genome Sequence of Enterococcus sp. 9E7_DIV0242.</title>
        <authorList>
            <consortium name="The Broad Institute Genomics Platform"/>
            <consortium name="The Broad Institute Genomic Center for Infectious Diseases"/>
            <person name="Earl A."/>
            <person name="Manson A."/>
            <person name="Schwartman J."/>
            <person name="Gilmore M."/>
            <person name="Abouelleil A."/>
            <person name="Cao P."/>
            <person name="Chapman S."/>
            <person name="Cusick C."/>
            <person name="Shea T."/>
            <person name="Young S."/>
            <person name="Neafsey D."/>
            <person name="Nusbaum C."/>
            <person name="Birren B."/>
        </authorList>
    </citation>
    <scope>NUCLEOTIDE SEQUENCE [LARGE SCALE GENOMIC DNA]</scope>
    <source>
        <strain evidence="8">9E7_DIV0242</strain>
    </source>
</reference>
<dbReference type="SUPFAM" id="SSF47336">
    <property type="entry name" value="ACP-like"/>
    <property type="match status" value="3"/>
</dbReference>
<dbReference type="NCBIfam" id="NF003417">
    <property type="entry name" value="PRK04813.1"/>
    <property type="match status" value="3"/>
</dbReference>
<feature type="domain" description="Carrier" evidence="7">
    <location>
        <begin position="2017"/>
        <end position="2091"/>
    </location>
</feature>
<dbReference type="NCBIfam" id="TIGR01720">
    <property type="entry name" value="NRPS-para261"/>
    <property type="match status" value="1"/>
</dbReference>
<dbReference type="SMART" id="SM00823">
    <property type="entry name" value="PKS_PP"/>
    <property type="match status" value="2"/>
</dbReference>
<evidence type="ECO:0000256" key="1">
    <source>
        <dbReference type="ARBA" id="ARBA00001957"/>
    </source>
</evidence>
<dbReference type="InterPro" id="IPR020806">
    <property type="entry name" value="PKS_PP-bd"/>
</dbReference>
<evidence type="ECO:0000256" key="3">
    <source>
        <dbReference type="ARBA" id="ARBA00022450"/>
    </source>
</evidence>
<dbReference type="Gene3D" id="2.30.38.10">
    <property type="entry name" value="Luciferase, Domain 3"/>
    <property type="match status" value="3"/>
</dbReference>
<dbReference type="InterPro" id="IPR010071">
    <property type="entry name" value="AA_adenyl_dom"/>
</dbReference>
<dbReference type="CDD" id="cd19534">
    <property type="entry name" value="E_NRPS"/>
    <property type="match status" value="1"/>
</dbReference>
<evidence type="ECO:0000313" key="8">
    <source>
        <dbReference type="EMBL" id="OTP18629.1"/>
    </source>
</evidence>
<dbReference type="PROSITE" id="PS50075">
    <property type="entry name" value="CARRIER"/>
    <property type="match status" value="3"/>
</dbReference>
<evidence type="ECO:0000256" key="5">
    <source>
        <dbReference type="ARBA" id="ARBA00022737"/>
    </source>
</evidence>
<evidence type="ECO:0000256" key="2">
    <source>
        <dbReference type="ARBA" id="ARBA00006432"/>
    </source>
</evidence>
<dbReference type="FunFam" id="1.10.1200.10:FF:000005">
    <property type="entry name" value="Nonribosomal peptide synthetase 1"/>
    <property type="match status" value="2"/>
</dbReference>
<feature type="domain" description="Carrier" evidence="7">
    <location>
        <begin position="981"/>
        <end position="1056"/>
    </location>
</feature>
<dbReference type="Pfam" id="PF13193">
    <property type="entry name" value="AMP-binding_C"/>
    <property type="match status" value="3"/>
</dbReference>
<dbReference type="InterPro" id="IPR001242">
    <property type="entry name" value="Condensation_dom"/>
</dbReference>
<dbReference type="Gene3D" id="3.30.300.30">
    <property type="match status" value="3"/>
</dbReference>
<dbReference type="GO" id="GO:0005737">
    <property type="term" value="C:cytoplasm"/>
    <property type="evidence" value="ECO:0007669"/>
    <property type="project" value="TreeGrafter"/>
</dbReference>
<dbReference type="GO" id="GO:0017000">
    <property type="term" value="P:antibiotic biosynthetic process"/>
    <property type="evidence" value="ECO:0007669"/>
    <property type="project" value="UniProtKB-KW"/>
</dbReference>
<protein>
    <recommendedName>
        <fullName evidence="7">Carrier domain-containing protein</fullName>
    </recommendedName>
</protein>
<dbReference type="GO" id="GO:0008610">
    <property type="term" value="P:lipid biosynthetic process"/>
    <property type="evidence" value="ECO:0007669"/>
    <property type="project" value="UniProtKB-ARBA"/>
</dbReference>
<evidence type="ECO:0000313" key="10">
    <source>
        <dbReference type="Proteomes" id="UP000195141"/>
    </source>
</evidence>
<organism evidence="8">
    <name type="scientific">Candidatus Enterococcus clewellii</name>
    <dbReference type="NCBI Taxonomy" id="1834193"/>
    <lineage>
        <taxon>Bacteria</taxon>
        <taxon>Bacillati</taxon>
        <taxon>Bacillota</taxon>
        <taxon>Bacilli</taxon>
        <taxon>Lactobacillales</taxon>
        <taxon>Enterococcaceae</taxon>
        <taxon>Enterococcus</taxon>
    </lineage>
</organism>
<reference evidence="9" key="2">
    <citation type="submission" date="2017-05" db="EMBL/GenBank/DDBJ databases">
        <authorList>
            <consortium name="The Broad Institute Genomics Platform"/>
            <consortium name="The Broad Institute Genomic Center for Infectious Diseases"/>
            <person name="Earl A."/>
            <person name="Manson A."/>
            <person name="Schwartman J."/>
            <person name="Gilmore M."/>
            <person name="Abouelleil A."/>
            <person name="Cao P."/>
            <person name="Chapman S."/>
            <person name="Cusick C."/>
            <person name="Shea T."/>
            <person name="Young S."/>
            <person name="Neafsey D."/>
            <person name="Nusbaum C."/>
            <person name="Birren B."/>
        </authorList>
    </citation>
    <scope>NUCLEOTIDE SEQUENCE</scope>
    <source>
        <strain evidence="9">9E7_DIV0242</strain>
    </source>
</reference>
<dbReference type="FunFam" id="3.40.50.980:FF:000001">
    <property type="entry name" value="Non-ribosomal peptide synthetase"/>
    <property type="match status" value="3"/>
</dbReference>
<dbReference type="InterPro" id="IPR036736">
    <property type="entry name" value="ACP-like_sf"/>
</dbReference>
<sequence length="4050" mass="459660">MVQKMKQRTINKNVAGIYDLTAMQSGMIYHKLLDETSSEYFLQQSFQLNGTIDEEKLLASIQLLNRKYESLRTIFLYRKAAKPRQIVLNEKEQETSTIDLSGYEEDIQQQRLESIKEADIARGFDLERDSLLRVSFVRLSEQRTVMIWSAHHIILDGWCFSILFKDFIHYYNSLLAGKSFEVLNAEAEQEKATLFSFKEYVAWQKQQDVELGMNYWKETLTDYSEVAEIRPMYTGNPADTQQVRTEKVTLDEAVCQTLHQATLSMQITMSSLMETAWGITLQKYNWTEDVVFGKIVSGRNAPLKGIEDAVGLFINTIPVRVDARNQRTPAQLLQSVQQQATTSSTFDYFSLADVQQQSELGSDLFKTLFMYENYFDAAAFQETMRDIEVVPDSMREQTNYPLAMKVYHAADTQSLSLEALYDPKMYGSEEMKQLLETFKMILIQTATNPEVEITQMPYLTESEKQKVLYTFNETETPFAKGKTMVELFEAEVAKTPEKVAVIFKEQQVTYQDLNQRANHLAIQLRELGIQPDDRVALFTARSVELLVAMLGVIKAGGAYVPIDPTFPEDRIQYMLDDSETKVILTAHRTFPIKTELPLIDLSSTIETDHPCQNLPMVNAPTDLFCCLYTSGTTGKPKGVMLEHRNIVNYCTGKMAFGDSFLSHPDPTFVSVTTYCFDIFIKESFLPLLNQIKIVLADEEEQESQYLLAQLVEKHQANLLVTTPSKMKMFMMDESNCRYMRHLTTIILGGEVFPGTLYEQMRENTNARIFNMCGPTEATVLIVTHEVTDSGYIPLGKPVPNNQIYVMNNGQLCGIGKPGELCITGENLGRGYMKRPELTAEKFVPNPYGPGKLYHAGDLVRWLPNGDLEYLGRIDEQVKIRGFRVELGEIESVLRKQEAISNAAVIVKNDRNGDRAIHAYMVSEQAIDLQHIREVLREELPEFMIPPYMMQIEHIPVTPTGKVSRRELPEIHTLSEDKERVAPINELQQIIADIFAEVLNSEAVSITDNFFEIGGHSLRATQVINKLEAATKVRLPLRMLFSSPTVEQLSEVVQQQKQETDYQPIPKANVQEYYPMSSAQRRIYVMNELNDLGVAYNLPAAIRFDGPVDAVKVKAVFEQLVQRHEILRTSFHTINGEAVQKIHEQTELAFTHDELTLEEKELAQLFDHFVQPFDLSQAPLMRGRLLTLSELKHVLFFDIHHIIADAISINQLFEEFSVLYNDSSATLPELTVSYKDYSQWFAEKGLAEQQEFWKEHFSGELPVLDLPLDHPRPLQPTYRGAMLKKTLAPELKNGVLQLAQAHGATEYMVLLSACMLLLHKHSRQEDIIVGTSISGRTHKDTEKILGMFVNTLAMRGKPTPEKSFDTFLREIKEESLKAYEHQEYPFEEVVEDLALARDFSRNPLFDVMFVLQNNESATIHLKDIEVEELTLNHPAAKFDLTFNLIEKNEGYELSVEYATDLFDEATIHYMIAHYEQLLQEVTHNAQRSIHSLNALSLEEQQLVLQTFNDTETPSEKGKTIVELFEEQAARTPDKVAVVFKEQQVTYRELNQRANCLAWYLRSTGIKPDDRVALFTARSVELLVAMLGVIKAGGAYVPIDPSYPEERIQYMLEDSEAKAVLTAHRELPLAVTIPVIEVTTPDTCTEVPDVSNLAAVNTPTDLFCCLYTSGTTGKPKGVMLEHRNIVNYCTGKMAFGDSFLSHPNPTFVSVTTYCFDIFIKESFLPLLNQIKIVLADEEEQESQHLLAQLVEKHEANLLVTTPSKMKMFMMDESNCHYMRHFTTIILGGEVFPGSLYEQMRRQTDARIFNMCGPTEATVLIVTHEVTDSAYIPLGKPVPNNQIYVMDHGELCGVGMPGELCIAGENLGRGYMKRPELTAEKFIPNPYGPGQLYHAGDLVRWLPNGDLEYLGRIDDQVKIRGLRVELGEIESVLRRQARITNAAVVVKPDHTEEPAIHAYLVSPETLDLSHLREVLRQELPDFMVPPYMLQLEEIPVTPTGKVDKRRLPQIEISTERAYVSPSNDMEHALVTVFEEVLAVSPIGITDSFFELGGDSIKAIRAVSKMREKGFEVSVKDIMQLYTVQSIALRITKAAVVVYAQGEVTGPVALTPVQKHFFQTAHKHPEHFNQSLMLRAAERMDNVVLKAAFDKVVAHHDQLRSVYKNGQQRIQSTEDSLLVEVQTVDWRKEIDVTEKIKKGNTRIQSSMNLEKGPLVKAVLYRLKEADELFICIHHLVVDAVSWQIILEDLATSYQQLLQQGTVQLPEKTAAFDQWATALERHSQSVELKKEVPFWENIAEEITDMQTVTVTSNTEVEPMYKEAHLEIGQDTTEALLYQAGKAYGTEINDLLLTGLSQAASQWLGKDKISVQLESHGREKIPNSPDIDRTVGWFTSLYPLVLTNQETLKETIVHTKEMLRKVPDNGLGYGIIRYNSEYELPEIQTEIAFNYLGNNKQEASVFFQQSIYSTGDNISCQNKMDQPLTINCSIIDEQLKITMIYDALNYTEKAIADFSDNFKNSLHELTKHCLAQKERVLTASDFSLDMPAEEFELLKQQVDLDEVDAVYPLSPMQSGILYHRLKNERSGEYFMQQILRLTVPADIDTLRQSFKLLQYKYPVLRTKIVFKDLIHPVQAVMKTLELEATVIDVSETENERKTVIEADVERGFDFDTDSLIRLTVQRSKEETLLIWSAHHIILDGWCFPILFKDFMENYQALAEGRAMAALAEKAKAEEATLPNYQQYIHWQRAQDKEEALSYWQRLLVDYSETAEIIPMLGGREETQEQVAAAQVMLTKEESGRLQELSVKNQLTLSSILETAWGLTLHYLNHTKDAVFGKVVSGRNVPLTDIEKAVGLFINTVPVRVTAEKDRSLLELLKEVQQQSIESSSYDYLSLAEVQQQSSLGSELFKTLFIFENYYIDETVRQSVEQGTAFETKAVREQTNYPITVKVFMNEQLTIEVLYDPAIYKNEEIQLIVKRMKQLVQAMLMEPNQTLRQLSLLDDAETQLVLTTFNDTETPYAKGKTMVELFEAEVAKVPQKTALVFKEQEITYDALNQRANQLAVKLREMGLQPDDRVALFTARSVELLVAMLGVIKAGGAYVPIDPSYPEERITYMLEDSQPKAILTAHRVLPIVTEIPVIDLYENPELAQLPTKNLPGVNQPTDLFCCLYTSGTTGKPKGAMLEHRNIVNYCTGKMAFGDSMLSHPEPTFISVTTYCFDVFIKESFLPLLNQIKIVLADEEEQESQALLAQLVEQSKANLMVTTPSKMKMFMMDEENCAYMRHLTTIVLGGEVFPGALYEQMRRHTDARIFNMCGPTEATVLIVTHEVTDSSYIPLGKPVPNNQIYVLNEGQLCGVGMPGELCITGENLGRGYMNRPELTAEKFVPNPFGSGQMYHAGDLVRWLPNGVLEYMGRMDDQVKIRGLRVELGEIESVLRKQTHIQNAAVVVKPDHTGESAIHAYMVSQENLQLPQLREALRSELPDYMVPSYMMQLDEIPVTATGKVDKHSLPQIELKTDRQYEAPIGSNEEMLAAMFEKVLSVPQISRTDDFFELGGDSIKAISILSLLTKEQIKLSVRDIFQYRSVKELGNKLAELQAEAARSVETADATELSLKTAVSIDEQLQQALSQAVKYSEEVLSADTALTTTLSASQNALYAMDVMGSFGRIQVNRSWDKAQFITIWNTLLQEQEMLRSQIDPAQGTMKLMESTQIQTIPFIDLSVYPAEERAQHLKKIEGQIECYSNPDYPIHDDLTHHLFVVKWHAQKYEVLLPVSHLVFDGFSSEILNARFHELLAMDNPIAAEIAHYTDYTQLLEAGPVSATEAELIEAMELSDFDRALTDYQTTKAKTAHTWVTYHHDMSKYALAEDEGFRLAEHLYLSALRHTFSTIDIPLLMIQIGRSYGKQQFTEQIGSYIDLLPLTVKAGQTQSLTEKSRNSLSYMSAHHVHLLTLMENQALQQQYPNVAEIVNRIDLADLPTQIVNFLMMFDQENSLFDERQLLANDEAVGTTNSRKVANILHTTDQIILTNLECKSGAEKELIETLDFELKQFIRSLKEK</sequence>
<dbReference type="Gene3D" id="3.40.50.980">
    <property type="match status" value="6"/>
</dbReference>
<dbReference type="PANTHER" id="PTHR45527">
    <property type="entry name" value="NONRIBOSOMAL PEPTIDE SYNTHETASE"/>
    <property type="match status" value="1"/>
</dbReference>
<comment type="cofactor">
    <cofactor evidence="1">
        <name>pantetheine 4'-phosphate</name>
        <dbReference type="ChEBI" id="CHEBI:47942"/>
    </cofactor>
</comment>
<dbReference type="InterPro" id="IPR023213">
    <property type="entry name" value="CAT-like_dom_sf"/>
</dbReference>
<keyword evidence="3" id="KW-0596">Phosphopantetheine</keyword>
<dbReference type="Gene3D" id="1.10.1200.10">
    <property type="entry name" value="ACP-like"/>
    <property type="match status" value="3"/>
</dbReference>
<dbReference type="SUPFAM" id="SSF52777">
    <property type="entry name" value="CoA-dependent acyltransferases"/>
    <property type="match status" value="9"/>
</dbReference>
<dbReference type="GO" id="GO:0003824">
    <property type="term" value="F:catalytic activity"/>
    <property type="evidence" value="ECO:0007669"/>
    <property type="project" value="InterPro"/>
</dbReference>
<dbReference type="GO" id="GO:0043041">
    <property type="term" value="P:amino acid activation for nonribosomal peptide biosynthetic process"/>
    <property type="evidence" value="ECO:0007669"/>
    <property type="project" value="TreeGrafter"/>
</dbReference>
<dbReference type="Gene3D" id="3.30.559.30">
    <property type="entry name" value="Nonribosomal peptide synthetase, condensation domain"/>
    <property type="match status" value="4"/>
</dbReference>
<name>A0A242KC32_9ENTE</name>
<dbReference type="Pfam" id="PF00668">
    <property type="entry name" value="Condensation"/>
    <property type="match status" value="4"/>
</dbReference>
<dbReference type="Pfam" id="PF00501">
    <property type="entry name" value="AMP-binding"/>
    <property type="match status" value="3"/>
</dbReference>
<dbReference type="PROSITE" id="PS00012">
    <property type="entry name" value="PHOSPHOPANTETHEINE"/>
    <property type="match status" value="2"/>
</dbReference>
<keyword evidence="5" id="KW-0677">Repeat</keyword>
<dbReference type="GO" id="GO:0044550">
    <property type="term" value="P:secondary metabolite biosynthetic process"/>
    <property type="evidence" value="ECO:0007669"/>
    <property type="project" value="TreeGrafter"/>
</dbReference>
<dbReference type="InterPro" id="IPR000873">
    <property type="entry name" value="AMP-dep_synth/lig_dom"/>
</dbReference>
<dbReference type="RefSeq" id="WP_086347598.1">
    <property type="nucleotide sequence ID" value="NZ_CP147247.1"/>
</dbReference>
<dbReference type="NCBIfam" id="TIGR01733">
    <property type="entry name" value="AA-adenyl-dom"/>
    <property type="match status" value="3"/>
</dbReference>
<gene>
    <name evidence="9" type="ORF">A5888_000411</name>
    <name evidence="8" type="ORF">A5888_000443</name>
</gene>
<dbReference type="FunFam" id="3.30.559.30:FF:000001">
    <property type="entry name" value="Non-ribosomal peptide synthetase"/>
    <property type="match status" value="1"/>
</dbReference>
<keyword evidence="4" id="KW-0597">Phosphoprotein</keyword>
<evidence type="ECO:0000259" key="7">
    <source>
        <dbReference type="PROSITE" id="PS50075"/>
    </source>
</evidence>
<dbReference type="InterPro" id="IPR009081">
    <property type="entry name" value="PP-bd_ACP"/>
</dbReference>
<reference evidence="9" key="3">
    <citation type="submission" date="2024-03" db="EMBL/GenBank/DDBJ databases">
        <title>The Genome Sequence of Enterococcus sp. DIV0242b.</title>
        <authorList>
            <consortium name="The Broad Institute Genomics Platform"/>
            <consortium name="The Broad Institute Microbial Omics Core"/>
            <consortium name="The Broad Institute Genomic Center for Infectious Diseases"/>
            <person name="Earl A."/>
            <person name="Manson A."/>
            <person name="Gilmore M."/>
            <person name="Schwartman J."/>
            <person name="Shea T."/>
            <person name="Abouelleil A."/>
            <person name="Cao P."/>
            <person name="Chapman S."/>
            <person name="Cusick C."/>
            <person name="Young S."/>
            <person name="Neafsey D."/>
            <person name="Nusbaum C."/>
            <person name="Birren B."/>
        </authorList>
    </citation>
    <scope>NUCLEOTIDE SEQUENCE</scope>
    <source>
        <strain evidence="9">9E7_DIV0242</strain>
    </source>
</reference>
<dbReference type="GO" id="GO:0031177">
    <property type="term" value="F:phosphopantetheine binding"/>
    <property type="evidence" value="ECO:0007669"/>
    <property type="project" value="InterPro"/>
</dbReference>
<evidence type="ECO:0000313" key="9">
    <source>
        <dbReference type="EMBL" id="WYJ88692.1"/>
    </source>
</evidence>
<dbReference type="EMBL" id="NGMM01000001">
    <property type="protein sequence ID" value="OTP18629.1"/>
    <property type="molecule type" value="Genomic_DNA"/>
</dbReference>
<evidence type="ECO:0000256" key="6">
    <source>
        <dbReference type="ARBA" id="ARBA00023194"/>
    </source>
</evidence>
<dbReference type="PANTHER" id="PTHR45527:SF1">
    <property type="entry name" value="FATTY ACID SYNTHASE"/>
    <property type="match status" value="1"/>
</dbReference>
<feature type="domain" description="Carrier" evidence="7">
    <location>
        <begin position="3516"/>
        <end position="3590"/>
    </location>
</feature>
<dbReference type="FunFam" id="3.30.300.30:FF:000010">
    <property type="entry name" value="Enterobactin synthetase component F"/>
    <property type="match status" value="1"/>
</dbReference>
<comment type="similarity">
    <text evidence="2">Belongs to the ATP-dependent AMP-binding enzyme family.</text>
</comment>
<dbReference type="CDD" id="cd19543">
    <property type="entry name" value="DCL_NRPS"/>
    <property type="match status" value="1"/>
</dbReference>
<dbReference type="InterPro" id="IPR025110">
    <property type="entry name" value="AMP-bd_C"/>
</dbReference>
<dbReference type="SUPFAM" id="SSF56801">
    <property type="entry name" value="Acetyl-CoA synthetase-like"/>
    <property type="match status" value="3"/>
</dbReference>